<dbReference type="EMBL" id="SMJU01000002">
    <property type="protein sequence ID" value="TDB67944.1"/>
    <property type="molecule type" value="Genomic_DNA"/>
</dbReference>
<dbReference type="OrthoDB" id="964076at2"/>
<dbReference type="AlphaFoldDB" id="A0A4R4KIE8"/>
<keyword evidence="3" id="KW-1185">Reference proteome</keyword>
<evidence type="ECO:0000313" key="2">
    <source>
        <dbReference type="EMBL" id="TDB67944.1"/>
    </source>
</evidence>
<keyword evidence="1" id="KW-0472">Membrane</keyword>
<gene>
    <name evidence="2" type="ORF">EZE20_03170</name>
</gene>
<comment type="caution">
    <text evidence="2">The sequence shown here is derived from an EMBL/GenBank/DDBJ whole genome shotgun (WGS) entry which is preliminary data.</text>
</comment>
<evidence type="ECO:0000256" key="1">
    <source>
        <dbReference type="SAM" id="Phobius"/>
    </source>
</evidence>
<evidence type="ECO:0000313" key="3">
    <source>
        <dbReference type="Proteomes" id="UP000295706"/>
    </source>
</evidence>
<accession>A0A4R4KIE8</accession>
<protein>
    <recommendedName>
        <fullName evidence="4">Chromate transporter</fullName>
    </recommendedName>
</protein>
<organism evidence="2 3">
    <name type="scientific">Arundinibacter roseus</name>
    <dbReference type="NCBI Taxonomy" id="2070510"/>
    <lineage>
        <taxon>Bacteria</taxon>
        <taxon>Pseudomonadati</taxon>
        <taxon>Bacteroidota</taxon>
        <taxon>Cytophagia</taxon>
        <taxon>Cytophagales</taxon>
        <taxon>Spirosomataceae</taxon>
        <taxon>Arundinibacter</taxon>
    </lineage>
</organism>
<name>A0A4R4KIE8_9BACT</name>
<evidence type="ECO:0008006" key="4">
    <source>
        <dbReference type="Google" id="ProtNLM"/>
    </source>
</evidence>
<feature type="transmembrane region" description="Helical" evidence="1">
    <location>
        <begin position="35"/>
        <end position="60"/>
    </location>
</feature>
<sequence>MEQPLPLENEVRNVFSKFPAFPEGLTEFLVTLAPWGALIGAFLGVLAFLSLLGLGSLATFISIGTNSYGSTWQMWVGIIGVGINAVIYILAFQPLRARSIKGWTLMYYAFLVNLAVSLISLNFIGLVLSFLIGGWILYQVRPKYS</sequence>
<keyword evidence="1" id="KW-0812">Transmembrane</keyword>
<proteinExistence type="predicted"/>
<dbReference type="Proteomes" id="UP000295706">
    <property type="component" value="Unassembled WGS sequence"/>
</dbReference>
<dbReference type="RefSeq" id="WP_132114430.1">
    <property type="nucleotide sequence ID" value="NZ_SMJU01000002.1"/>
</dbReference>
<keyword evidence="1" id="KW-1133">Transmembrane helix</keyword>
<feature type="transmembrane region" description="Helical" evidence="1">
    <location>
        <begin position="72"/>
        <end position="93"/>
    </location>
</feature>
<feature type="transmembrane region" description="Helical" evidence="1">
    <location>
        <begin position="105"/>
        <end position="138"/>
    </location>
</feature>
<reference evidence="2 3" key="1">
    <citation type="submission" date="2019-02" db="EMBL/GenBank/DDBJ databases">
        <title>Arundinibacter roseus gen. nov., sp. nov., a new member of the family Cytophagaceae.</title>
        <authorList>
            <person name="Szuroczki S."/>
            <person name="Khayer B."/>
            <person name="Sproer C."/>
            <person name="Toumi M."/>
            <person name="Szabo A."/>
            <person name="Felfoldi T."/>
            <person name="Schumann P."/>
            <person name="Toth E."/>
        </authorList>
    </citation>
    <scope>NUCLEOTIDE SEQUENCE [LARGE SCALE GENOMIC DNA]</scope>
    <source>
        <strain evidence="2 3">DMA-k-7a</strain>
    </source>
</reference>